<dbReference type="PANTHER" id="PTHR14269">
    <property type="entry name" value="CDP-DIACYLGLYCEROL--GLYCEROL-3-PHOSPHATE 3-PHOSPHATIDYLTRANSFERASE-RELATED"/>
    <property type="match status" value="1"/>
</dbReference>
<reference evidence="14" key="1">
    <citation type="submission" date="2016-11" db="EMBL/GenBank/DDBJ databases">
        <authorList>
            <person name="Varghese N."/>
            <person name="Submissions S."/>
        </authorList>
    </citation>
    <scope>NUCLEOTIDE SEQUENCE [LARGE SCALE GENOMIC DNA]</scope>
    <source>
        <strain evidence="14">DSM 19514</strain>
    </source>
</reference>
<dbReference type="UniPathway" id="UPA00085"/>
<name>A0A1M4UGG5_9ACTN</name>
<evidence type="ECO:0000256" key="4">
    <source>
        <dbReference type="ARBA" id="ARBA00022679"/>
    </source>
</evidence>
<protein>
    <submittedName>
        <fullName evidence="13">CDP-diacylglycerol--glycerol-3-phosphate 3-phosphatidyltransferase</fullName>
    </submittedName>
</protein>
<evidence type="ECO:0000256" key="11">
    <source>
        <dbReference type="RuleBase" id="RU003750"/>
    </source>
</evidence>
<sequence length="205" mass="22456">MGVERSTDATGECGDAPRSHFLTVPNFITSLRLALLPFLVVLMQDRANPLEIASLLGFMGVTDFLDGFIARRIGAVSTFGKVFDPSSDRVVLVVVAIELLRLRYVPSMLAVLLLVRECFVSLLMIYLFIFKKIRVDVIWAGKAGTFALLTSLPMFVFLGHYGAIGKIIYTAGVIVASVGTVVLYYAASSYVRALKMVSVRSNHVE</sequence>
<dbReference type="OrthoDB" id="9796672at2"/>
<evidence type="ECO:0000256" key="9">
    <source>
        <dbReference type="ARBA" id="ARBA00023209"/>
    </source>
</evidence>
<keyword evidence="4 11" id="KW-0808">Transferase</keyword>
<evidence type="ECO:0000256" key="12">
    <source>
        <dbReference type="SAM" id="Phobius"/>
    </source>
</evidence>
<dbReference type="InterPro" id="IPR050324">
    <property type="entry name" value="CDP-alcohol_PTase-I"/>
</dbReference>
<accession>A0A1M4UGG5</accession>
<gene>
    <name evidence="13" type="ORF">SAMN02745225_00958</name>
</gene>
<keyword evidence="9" id="KW-0594">Phospholipid biosynthesis</keyword>
<feature type="transmembrane region" description="Helical" evidence="12">
    <location>
        <begin position="167"/>
        <end position="187"/>
    </location>
</feature>
<dbReference type="RefSeq" id="WP_072789352.1">
    <property type="nucleotide sequence ID" value="NZ_FQUL01000010.1"/>
</dbReference>
<evidence type="ECO:0000256" key="2">
    <source>
        <dbReference type="ARBA" id="ARBA00010441"/>
    </source>
</evidence>
<keyword evidence="5 12" id="KW-0812">Transmembrane</keyword>
<dbReference type="GO" id="GO:0008444">
    <property type="term" value="F:CDP-diacylglycerol-glycerol-3-phosphate 3-phosphatidyltransferase activity"/>
    <property type="evidence" value="ECO:0007669"/>
    <property type="project" value="InterPro"/>
</dbReference>
<evidence type="ECO:0000313" key="13">
    <source>
        <dbReference type="EMBL" id="SHE55673.1"/>
    </source>
</evidence>
<organism evidence="13 14">
    <name type="scientific">Ferrithrix thermotolerans DSM 19514</name>
    <dbReference type="NCBI Taxonomy" id="1121881"/>
    <lineage>
        <taxon>Bacteria</taxon>
        <taxon>Bacillati</taxon>
        <taxon>Actinomycetota</taxon>
        <taxon>Acidimicrobiia</taxon>
        <taxon>Acidimicrobiales</taxon>
        <taxon>Acidimicrobiaceae</taxon>
        <taxon>Ferrithrix</taxon>
    </lineage>
</organism>
<proteinExistence type="inferred from homology"/>
<feature type="transmembrane region" description="Helical" evidence="12">
    <location>
        <begin position="24"/>
        <end position="43"/>
    </location>
</feature>
<dbReference type="GO" id="GO:0046474">
    <property type="term" value="P:glycerophospholipid biosynthetic process"/>
    <property type="evidence" value="ECO:0007669"/>
    <property type="project" value="TreeGrafter"/>
</dbReference>
<dbReference type="Gene3D" id="1.20.120.1760">
    <property type="match status" value="1"/>
</dbReference>
<dbReference type="PROSITE" id="PS00379">
    <property type="entry name" value="CDP_ALCOHOL_P_TRANSF"/>
    <property type="match status" value="1"/>
</dbReference>
<evidence type="ECO:0000256" key="1">
    <source>
        <dbReference type="ARBA" id="ARBA00004141"/>
    </source>
</evidence>
<dbReference type="InterPro" id="IPR000462">
    <property type="entry name" value="CDP-OH_P_trans"/>
</dbReference>
<keyword evidence="7" id="KW-0443">Lipid metabolism</keyword>
<evidence type="ECO:0000256" key="7">
    <source>
        <dbReference type="ARBA" id="ARBA00023098"/>
    </source>
</evidence>
<keyword evidence="3" id="KW-0444">Lipid biosynthesis</keyword>
<evidence type="ECO:0000256" key="8">
    <source>
        <dbReference type="ARBA" id="ARBA00023136"/>
    </source>
</evidence>
<dbReference type="InterPro" id="IPR043130">
    <property type="entry name" value="CDP-OH_PTrfase_TM_dom"/>
</dbReference>
<evidence type="ECO:0000256" key="5">
    <source>
        <dbReference type="ARBA" id="ARBA00022692"/>
    </source>
</evidence>
<dbReference type="InterPro" id="IPR004570">
    <property type="entry name" value="Phosphatidylglycerol_P_synth"/>
</dbReference>
<keyword evidence="10" id="KW-1208">Phospholipid metabolism</keyword>
<comment type="similarity">
    <text evidence="2 11">Belongs to the CDP-alcohol phosphatidyltransferase class-I family.</text>
</comment>
<dbReference type="Pfam" id="PF01066">
    <property type="entry name" value="CDP-OH_P_transf"/>
    <property type="match status" value="1"/>
</dbReference>
<keyword evidence="6 12" id="KW-1133">Transmembrane helix</keyword>
<dbReference type="InterPro" id="IPR048254">
    <property type="entry name" value="CDP_ALCOHOL_P_TRANSF_CS"/>
</dbReference>
<keyword evidence="14" id="KW-1185">Reference proteome</keyword>
<keyword evidence="8 12" id="KW-0472">Membrane</keyword>
<dbReference type="PIRSF" id="PIRSF000847">
    <property type="entry name" value="Phos_ph_gly_syn"/>
    <property type="match status" value="1"/>
</dbReference>
<dbReference type="GO" id="GO:0016020">
    <property type="term" value="C:membrane"/>
    <property type="evidence" value="ECO:0007669"/>
    <property type="project" value="UniProtKB-SubCell"/>
</dbReference>
<feature type="transmembrane region" description="Helical" evidence="12">
    <location>
        <begin position="108"/>
        <end position="130"/>
    </location>
</feature>
<dbReference type="EMBL" id="FQUL01000010">
    <property type="protein sequence ID" value="SHE55673.1"/>
    <property type="molecule type" value="Genomic_DNA"/>
</dbReference>
<evidence type="ECO:0000256" key="3">
    <source>
        <dbReference type="ARBA" id="ARBA00022516"/>
    </source>
</evidence>
<comment type="subcellular location">
    <subcellularLocation>
        <location evidence="1">Membrane</location>
        <topology evidence="1">Multi-pass membrane protein</topology>
    </subcellularLocation>
</comment>
<evidence type="ECO:0000256" key="10">
    <source>
        <dbReference type="ARBA" id="ARBA00023264"/>
    </source>
</evidence>
<evidence type="ECO:0000256" key="6">
    <source>
        <dbReference type="ARBA" id="ARBA00022989"/>
    </source>
</evidence>
<dbReference type="STRING" id="1121881.SAMN02745225_00958"/>
<dbReference type="AlphaFoldDB" id="A0A1M4UGG5"/>
<feature type="transmembrane region" description="Helical" evidence="12">
    <location>
        <begin position="137"/>
        <end position="161"/>
    </location>
</feature>
<dbReference type="Proteomes" id="UP000184295">
    <property type="component" value="Unassembled WGS sequence"/>
</dbReference>
<dbReference type="PANTHER" id="PTHR14269:SF62">
    <property type="entry name" value="CDP-DIACYLGLYCEROL--GLYCEROL-3-PHOSPHATE 3-PHOSPHATIDYLTRANSFERASE 1, CHLOROPLASTIC"/>
    <property type="match status" value="1"/>
</dbReference>
<evidence type="ECO:0000313" key="14">
    <source>
        <dbReference type="Proteomes" id="UP000184295"/>
    </source>
</evidence>